<sequence>MADPIKVFLVEDSQVALQILKKLLDSAPEVQVVGIAYDGAEALAKIPGANPDVICTDLQMPGMDGFDFTQKVMSQFPRPILVISNAVQNNDIDNIYRLMQLGALDFFPKPTTGSPTDYETMKGALVTKIRVLAAKRM</sequence>
<dbReference type="GO" id="GO:0000160">
    <property type="term" value="P:phosphorelay signal transduction system"/>
    <property type="evidence" value="ECO:0007669"/>
    <property type="project" value="InterPro"/>
</dbReference>
<reference evidence="3" key="1">
    <citation type="submission" date="2024-01" db="EMBL/GenBank/DDBJ databases">
        <title>Bank of Algae and Cyanobacteria of the Azores (BACA) strain genomes.</title>
        <authorList>
            <person name="Luz R."/>
            <person name="Cordeiro R."/>
            <person name="Fonseca A."/>
            <person name="Goncalves V."/>
        </authorList>
    </citation>
    <scope>NUCLEOTIDE SEQUENCE</scope>
    <source>
        <strain evidence="3">BACA0141</strain>
    </source>
</reference>
<protein>
    <submittedName>
        <fullName evidence="3">Response regulator</fullName>
    </submittedName>
</protein>
<organism evidence="3 4">
    <name type="scientific">Tumidithrix elongata BACA0141</name>
    <dbReference type="NCBI Taxonomy" id="2716417"/>
    <lineage>
        <taxon>Bacteria</taxon>
        <taxon>Bacillati</taxon>
        <taxon>Cyanobacteriota</taxon>
        <taxon>Cyanophyceae</taxon>
        <taxon>Pseudanabaenales</taxon>
        <taxon>Pseudanabaenaceae</taxon>
        <taxon>Tumidithrix</taxon>
        <taxon>Tumidithrix elongata</taxon>
    </lineage>
</organism>
<dbReference type="PROSITE" id="PS50110">
    <property type="entry name" value="RESPONSE_REGULATORY"/>
    <property type="match status" value="1"/>
</dbReference>
<dbReference type="SMART" id="SM00448">
    <property type="entry name" value="REC"/>
    <property type="match status" value="1"/>
</dbReference>
<evidence type="ECO:0000313" key="3">
    <source>
        <dbReference type="EMBL" id="MEE3719494.1"/>
    </source>
</evidence>
<dbReference type="PANTHER" id="PTHR42872:SF6">
    <property type="entry name" value="PROTEIN-GLUTAMATE METHYLESTERASE_PROTEIN-GLUTAMINE GLUTAMINASE"/>
    <property type="match status" value="1"/>
</dbReference>
<dbReference type="Gene3D" id="3.40.50.2300">
    <property type="match status" value="1"/>
</dbReference>
<comment type="caution">
    <text evidence="3">The sequence shown here is derived from an EMBL/GenBank/DDBJ whole genome shotgun (WGS) entry which is preliminary data.</text>
</comment>
<dbReference type="CDD" id="cd17541">
    <property type="entry name" value="REC_CheB-like"/>
    <property type="match status" value="1"/>
</dbReference>
<dbReference type="InterPro" id="IPR011006">
    <property type="entry name" value="CheY-like_superfamily"/>
</dbReference>
<keyword evidence="4" id="KW-1185">Reference proteome</keyword>
<dbReference type="InterPro" id="IPR001789">
    <property type="entry name" value="Sig_transdc_resp-reg_receiver"/>
</dbReference>
<gene>
    <name evidence="3" type="ORF">V2H45_22375</name>
</gene>
<dbReference type="Pfam" id="PF00072">
    <property type="entry name" value="Response_reg"/>
    <property type="match status" value="1"/>
</dbReference>
<dbReference type="PANTHER" id="PTHR42872">
    <property type="entry name" value="PROTEIN-GLUTAMATE METHYLESTERASE/PROTEIN-GLUTAMINE GLUTAMINASE"/>
    <property type="match status" value="1"/>
</dbReference>
<feature type="modified residue" description="4-aspartylphosphate" evidence="1">
    <location>
        <position position="57"/>
    </location>
</feature>
<feature type="domain" description="Response regulatory" evidence="2">
    <location>
        <begin position="6"/>
        <end position="124"/>
    </location>
</feature>
<evidence type="ECO:0000256" key="1">
    <source>
        <dbReference type="PROSITE-ProRule" id="PRU00169"/>
    </source>
</evidence>
<dbReference type="SUPFAM" id="SSF52172">
    <property type="entry name" value="CheY-like"/>
    <property type="match status" value="1"/>
</dbReference>
<accession>A0AAW9Q5P2</accession>
<name>A0AAW9Q5P2_9CYAN</name>
<dbReference type="Proteomes" id="UP001333818">
    <property type="component" value="Unassembled WGS sequence"/>
</dbReference>
<keyword evidence="1" id="KW-0597">Phosphoprotein</keyword>
<evidence type="ECO:0000313" key="4">
    <source>
        <dbReference type="Proteomes" id="UP001333818"/>
    </source>
</evidence>
<dbReference type="RefSeq" id="WP_330485930.1">
    <property type="nucleotide sequence ID" value="NZ_JAZBJZ010000138.1"/>
</dbReference>
<dbReference type="EMBL" id="JAZBJZ010000138">
    <property type="protein sequence ID" value="MEE3719494.1"/>
    <property type="molecule type" value="Genomic_DNA"/>
</dbReference>
<evidence type="ECO:0000259" key="2">
    <source>
        <dbReference type="PROSITE" id="PS50110"/>
    </source>
</evidence>
<proteinExistence type="predicted"/>
<dbReference type="AlphaFoldDB" id="A0AAW9Q5P2"/>